<dbReference type="InterPro" id="IPR003877">
    <property type="entry name" value="SPRY_dom"/>
</dbReference>
<dbReference type="Pfam" id="PF25600">
    <property type="entry name" value="TRIM_CC"/>
    <property type="match status" value="1"/>
</dbReference>
<dbReference type="GO" id="GO:0008270">
    <property type="term" value="F:zinc ion binding"/>
    <property type="evidence" value="ECO:0007669"/>
    <property type="project" value="UniProtKB-KW"/>
</dbReference>
<dbReference type="PRINTS" id="PR01407">
    <property type="entry name" value="BUTYPHLNCDUF"/>
</dbReference>
<evidence type="ECO:0000256" key="1">
    <source>
        <dbReference type="ARBA" id="ARBA00022723"/>
    </source>
</evidence>
<dbReference type="GeneID" id="108713487"/>
<protein>
    <submittedName>
        <fullName evidence="7">E3 ubiquitin-protein ligase TRIM7</fullName>
    </submittedName>
</protein>
<keyword evidence="4 5" id="KW-0175">Coiled coil</keyword>
<dbReference type="PROSITE" id="PS50119">
    <property type="entry name" value="ZF_BBOX"/>
    <property type="match status" value="1"/>
</dbReference>
<dbReference type="SMART" id="SM00502">
    <property type="entry name" value="BBC"/>
    <property type="match status" value="1"/>
</dbReference>
<dbReference type="SMART" id="SM00449">
    <property type="entry name" value="SPRY"/>
    <property type="match status" value="1"/>
</dbReference>
<dbReference type="InterPro" id="IPR013320">
    <property type="entry name" value="ConA-like_dom_sf"/>
</dbReference>
<dbReference type="SUPFAM" id="SSF49899">
    <property type="entry name" value="Concanavalin A-like lectins/glucanases"/>
    <property type="match status" value="1"/>
</dbReference>
<dbReference type="SMART" id="SM00336">
    <property type="entry name" value="BBOX"/>
    <property type="match status" value="1"/>
</dbReference>
<dbReference type="AlphaFoldDB" id="A0A1L8GJK5"/>
<evidence type="ECO:0000313" key="7">
    <source>
        <dbReference type="RefSeq" id="XP_018112542.1"/>
    </source>
</evidence>
<keyword evidence="2" id="KW-0863">Zinc-finger</keyword>
<dbReference type="PaxDb" id="8355-A0A1L8GJK5"/>
<evidence type="ECO:0000256" key="2">
    <source>
        <dbReference type="ARBA" id="ARBA00022771"/>
    </source>
</evidence>
<evidence type="ECO:0000256" key="4">
    <source>
        <dbReference type="ARBA" id="ARBA00023054"/>
    </source>
</evidence>
<dbReference type="Pfam" id="PF00622">
    <property type="entry name" value="SPRY"/>
    <property type="match status" value="1"/>
</dbReference>
<dbReference type="PANTHER" id="PTHR25465:SF37">
    <property type="entry name" value="LOC100145105 PROTEIN"/>
    <property type="match status" value="1"/>
</dbReference>
<sequence length="465" mass="53835">MAAADQELAALQQNKTLSTIVERLELEPWENGIFCSYCDSPVPAVKCCLHCEAFVCSKHLRMHSKSVKHILIDPTMQLGERKCSVHDEILKYYCYEDYTCICVSCWVSEEHRGHWVELLNEASAKKKKNLRSLLEKMSSEREETEREAQRLQEHRREVREKAAAETKRVTAMFRGIREQLEALEKKVLSEISRQKEDISIKLLDLIQQMEIKKAELSRKIHHIAELCNTTDPLTVLQEWESNGDDFCVDEWEDNESDDMIVPSVRHLDVNLTLFTGLIEIVTSVQGCWFPGQEATDMLLDINIAGDQVSVSDDWKSAYHSCTDQCYPQSPEKCQYPQALSTTPFTPGRHYWDVEGSESGSWKVGVAYFSIEREGVQSWIGENNKSWCLYKWDNTYSVIYDRKETKLPHVPSCRKIRITLDHEARRLSFYELSVPIRPLHTFTASFTEPLHAAFWVGWDAWVRIIS</sequence>
<keyword evidence="1" id="KW-0479">Metal-binding</keyword>
<dbReference type="RefSeq" id="XP_018112542.1">
    <property type="nucleotide sequence ID" value="XM_018257053.1"/>
</dbReference>
<feature type="coiled-coil region" evidence="5">
    <location>
        <begin position="116"/>
        <end position="226"/>
    </location>
</feature>
<dbReference type="InterPro" id="IPR003879">
    <property type="entry name" value="Butyrophylin_SPRY"/>
</dbReference>
<dbReference type="Gene3D" id="4.10.830.40">
    <property type="match status" value="1"/>
</dbReference>
<keyword evidence="3" id="KW-0862">Zinc</keyword>
<dbReference type="SUPFAM" id="SSF57845">
    <property type="entry name" value="B-box zinc-binding domain"/>
    <property type="match status" value="1"/>
</dbReference>
<evidence type="ECO:0000256" key="3">
    <source>
        <dbReference type="ARBA" id="ARBA00022833"/>
    </source>
</evidence>
<keyword evidence="6" id="KW-1185">Reference proteome</keyword>
<dbReference type="InterPro" id="IPR001870">
    <property type="entry name" value="B30.2/SPRY"/>
</dbReference>
<dbReference type="CDD" id="cd12891">
    <property type="entry name" value="SPRY_PRY_C-I_2"/>
    <property type="match status" value="1"/>
</dbReference>
<evidence type="ECO:0000313" key="6">
    <source>
        <dbReference type="Proteomes" id="UP000186698"/>
    </source>
</evidence>
<dbReference type="InterPro" id="IPR051051">
    <property type="entry name" value="E3_ubiq-ligase_TRIM/RNF"/>
</dbReference>
<dbReference type="CDD" id="cd19769">
    <property type="entry name" value="Bbox2_TRIM16-like"/>
    <property type="match status" value="1"/>
</dbReference>
<dbReference type="KEGG" id="xla:108713487"/>
<name>A0A1L8GJK5_XENLA</name>
<accession>A0A1L8GJK5</accession>
<proteinExistence type="predicted"/>
<evidence type="ECO:0000256" key="5">
    <source>
        <dbReference type="SAM" id="Coils"/>
    </source>
</evidence>
<dbReference type="InterPro" id="IPR043136">
    <property type="entry name" value="B30.2/SPRY_sf"/>
</dbReference>
<dbReference type="InterPro" id="IPR003649">
    <property type="entry name" value="Bbox_C"/>
</dbReference>
<organism evidence="6 7">
    <name type="scientific">Xenopus laevis</name>
    <name type="common">African clawed frog</name>
    <dbReference type="NCBI Taxonomy" id="8355"/>
    <lineage>
        <taxon>Eukaryota</taxon>
        <taxon>Metazoa</taxon>
        <taxon>Chordata</taxon>
        <taxon>Craniata</taxon>
        <taxon>Vertebrata</taxon>
        <taxon>Euteleostomi</taxon>
        <taxon>Amphibia</taxon>
        <taxon>Batrachia</taxon>
        <taxon>Anura</taxon>
        <taxon>Pipoidea</taxon>
        <taxon>Pipidae</taxon>
        <taxon>Xenopodinae</taxon>
        <taxon>Xenopus</taxon>
        <taxon>Xenopus</taxon>
    </lineage>
</organism>
<dbReference type="Gene3D" id="3.30.160.60">
    <property type="entry name" value="Classic Zinc Finger"/>
    <property type="match status" value="1"/>
</dbReference>
<dbReference type="Proteomes" id="UP000186698">
    <property type="component" value="Chromosome 4L"/>
</dbReference>
<dbReference type="PROSITE" id="PS50188">
    <property type="entry name" value="B302_SPRY"/>
    <property type="match status" value="1"/>
</dbReference>
<reference evidence="7" key="1">
    <citation type="submission" date="2025-08" db="UniProtKB">
        <authorList>
            <consortium name="RefSeq"/>
        </authorList>
    </citation>
    <scope>IDENTIFICATION</scope>
    <source>
        <strain evidence="7">J_2021</strain>
        <tissue evidence="7">Erythrocytes</tissue>
    </source>
</reference>
<dbReference type="PANTHER" id="PTHR25465">
    <property type="entry name" value="B-BOX DOMAIN CONTAINING"/>
    <property type="match status" value="1"/>
</dbReference>
<dbReference type="Gene3D" id="2.60.120.920">
    <property type="match status" value="1"/>
</dbReference>
<gene>
    <name evidence="7" type="primary">LOC108713487</name>
</gene>
<dbReference type="OMA" id="ENICPIH"/>
<dbReference type="InterPro" id="IPR000315">
    <property type="entry name" value="Znf_B-box"/>
</dbReference>
<dbReference type="InterPro" id="IPR058030">
    <property type="entry name" value="TRIM8/14/16/25/29/45/65_CC"/>
</dbReference>
<dbReference type="OrthoDB" id="6105938at2759"/>
<dbReference type="Pfam" id="PF00643">
    <property type="entry name" value="zf-B_box"/>
    <property type="match status" value="1"/>
</dbReference>